<dbReference type="InterPro" id="IPR002048">
    <property type="entry name" value="EF_hand_dom"/>
</dbReference>
<feature type="coiled-coil region" evidence="4">
    <location>
        <begin position="257"/>
        <end position="293"/>
    </location>
</feature>
<dbReference type="Pfam" id="PF22633">
    <property type="entry name" value="F5_F8_type_C_2"/>
    <property type="match status" value="1"/>
</dbReference>
<dbReference type="SUPFAM" id="SSF47473">
    <property type="entry name" value="EF-hand"/>
    <property type="match status" value="1"/>
</dbReference>
<dbReference type="Gene3D" id="2.130.10.30">
    <property type="entry name" value="Regulator of chromosome condensation 1/beta-lactamase-inhibitor protein II"/>
    <property type="match status" value="1"/>
</dbReference>
<feature type="compositionally biased region" description="Basic and acidic residues" evidence="5">
    <location>
        <begin position="1147"/>
        <end position="1174"/>
    </location>
</feature>
<feature type="domain" description="EF-hand" evidence="6">
    <location>
        <begin position="121"/>
        <end position="156"/>
    </location>
</feature>
<keyword evidence="2" id="KW-0106">Calcium</keyword>
<feature type="repeat" description="RCC1" evidence="3">
    <location>
        <begin position="616"/>
        <end position="673"/>
    </location>
</feature>
<dbReference type="GO" id="GO:0005509">
    <property type="term" value="F:calcium ion binding"/>
    <property type="evidence" value="ECO:0007669"/>
    <property type="project" value="InterPro"/>
</dbReference>
<evidence type="ECO:0000256" key="4">
    <source>
        <dbReference type="SAM" id="Coils"/>
    </source>
</evidence>
<dbReference type="AlphaFoldDB" id="A0A8T1GVR1"/>
<dbReference type="InterPro" id="IPR051625">
    <property type="entry name" value="Signaling_Regulatory_Domain"/>
</dbReference>
<dbReference type="VEuPathDB" id="FungiDB:PC110_g11132"/>
<dbReference type="PROSITE" id="PS00018">
    <property type="entry name" value="EF_HAND_1"/>
    <property type="match status" value="4"/>
</dbReference>
<feature type="coiled-coil region" evidence="4">
    <location>
        <begin position="380"/>
        <end position="407"/>
    </location>
</feature>
<dbReference type="InterPro" id="IPR000408">
    <property type="entry name" value="Reg_chr_condens"/>
</dbReference>
<dbReference type="InterPro" id="IPR008979">
    <property type="entry name" value="Galactose-bd-like_sf"/>
</dbReference>
<organism evidence="7 8">
    <name type="scientific">Phytophthora cactorum</name>
    <dbReference type="NCBI Taxonomy" id="29920"/>
    <lineage>
        <taxon>Eukaryota</taxon>
        <taxon>Sar</taxon>
        <taxon>Stramenopiles</taxon>
        <taxon>Oomycota</taxon>
        <taxon>Peronosporomycetes</taxon>
        <taxon>Peronosporales</taxon>
        <taxon>Peronosporaceae</taxon>
        <taxon>Phytophthora</taxon>
    </lineage>
</organism>
<feature type="repeat" description="RCC1" evidence="3">
    <location>
        <begin position="731"/>
        <end position="786"/>
    </location>
</feature>
<sequence>MGLFGKKGNGSRVAEGGGGALATAPPSTAASPSKGKTGDLELFGADSDESDDDATINRYAKDVGDEELDEKETAEAEKRKVAVLNSKLSPEELFKKYDTDGSGNISASEFLAMLPDLGISISAAKAMRIFRKCDTDGGGEIDLTEFKMAMFAVDPVSGNPLGFSPSTLLGPRDAFELFDEDGTGQIDELEFADVLEYFGMDVSDEKQEKIFKQYDTDKSGYIDYQEFRSMWIKLVDVREELTKRGVEVPKHIRLVKLQQMLEAILEEEEAREAAALEEATRFLQRQRDKELQEQLGRKAMIRAEDELAAALDAAGQVYIMGSGKYDQFIGDPVTRDENLFPGFKTVSEIWSYRVNPTNREVQAIKPKAAPTLEGLRDPDVEAREEELLEIEARQNEENQRYDRLKRVVLYYDVWEPPPSNATRLLFMEQVLLPKIEYEQLVTSCKLRGLEFAQITKMDLSLALGECFELEAEVKGEAGHAAFKESERVIKEYSQDKKYTQEKQGNLLQVEKDKMLQEWQDVKMLRESRHAKYEEDAKARIIEKIGCADRAYESRAARKAVQLEDTIPEFTARGENSRIEMSGITTRGPPLHSPRGAVAVASVSAGSSHVALVMQDGSLYTCGIGSSGRLGLRPNERGANYFDSNHPQRVEALNDLSLRQVSCSFSHSAAIDSDGSLYTWGSACAGKLGVGIVEDEYKQYSLTPLLVKFPGKRKIRSVSCGPSHTGAVSTAGELFMWGSANGGRLGLGQRVIDTVVVPTLVRDLVNKKIRVWQVSCGTAHSAFCTEVTSEFDGGSKKPLGGHVYVCGGATALSRYVLSWERIPELDGVGVRQVACGGSHTAAVSSYGELYTWGRNYHGCTGHDASRAFIEKPELLKCLHVEPYNLAFGKPCRQINIYNEQGPHLAVNGETGGALATCIHTHMEDKPWWDVDLGQPAVIEKIRLWNRTDEPLNPSRSRSEYSSRLFPCWIFVSEFAFKDLEGNEGLRAAKVQSSAFELFRTNKRMTEWVLPTANTYVGKVGTVQCSTDATLVIMPPNSTQSVLDDYYLRAIQADADHATILRQYDAYERPFRNFGRGTPEILDTPCRLCRVFRDCEICEFYALAKYNRRSLGGSGQKPLPVRLVGDRMGLKELVQVAMAEGTLEAEQQDNLRQEQEAAEIAREAEAERQRVEEQAHSKRSSRLLKPFQGLNFRNKKV</sequence>
<dbReference type="Pfam" id="PF25390">
    <property type="entry name" value="WD40_RLD"/>
    <property type="match status" value="1"/>
</dbReference>
<dbReference type="PROSITE" id="PS50012">
    <property type="entry name" value="RCC1_3"/>
    <property type="match status" value="3"/>
</dbReference>
<feature type="domain" description="EF-hand" evidence="6">
    <location>
        <begin position="202"/>
        <end position="237"/>
    </location>
</feature>
<feature type="region of interest" description="Disordered" evidence="5">
    <location>
        <begin position="1144"/>
        <end position="1195"/>
    </location>
</feature>
<keyword evidence="1" id="KW-0677">Repeat</keyword>
<feature type="compositionally biased region" description="Low complexity" evidence="5">
    <location>
        <begin position="21"/>
        <end position="35"/>
    </location>
</feature>
<dbReference type="VEuPathDB" id="FungiDB:PC110_g69"/>
<accession>A0A8T1GVR1</accession>
<dbReference type="SUPFAM" id="SSF49785">
    <property type="entry name" value="Galactose-binding domain-like"/>
    <property type="match status" value="1"/>
</dbReference>
<evidence type="ECO:0000256" key="3">
    <source>
        <dbReference type="PROSITE-ProRule" id="PRU00235"/>
    </source>
</evidence>
<dbReference type="PROSITE" id="PS50222">
    <property type="entry name" value="EF_HAND_2"/>
    <property type="match status" value="4"/>
</dbReference>
<proteinExistence type="predicted"/>
<keyword evidence="4" id="KW-0175">Coiled coil</keyword>
<dbReference type="InterPro" id="IPR058923">
    <property type="entry name" value="RCC1-like_dom"/>
</dbReference>
<comment type="caution">
    <text evidence="7">The sequence shown here is derived from an EMBL/GenBank/DDBJ whole genome shotgun (WGS) entry which is preliminary data.</text>
</comment>
<dbReference type="PANTHER" id="PTHR22872">
    <property type="entry name" value="BTK-BINDING PROTEIN-RELATED"/>
    <property type="match status" value="1"/>
</dbReference>
<dbReference type="SMART" id="SM00054">
    <property type="entry name" value="EFh"/>
    <property type="match status" value="4"/>
</dbReference>
<dbReference type="SUPFAM" id="SSF50985">
    <property type="entry name" value="RCC1/BLIP-II"/>
    <property type="match status" value="1"/>
</dbReference>
<evidence type="ECO:0000313" key="8">
    <source>
        <dbReference type="Proteomes" id="UP000697107"/>
    </source>
</evidence>
<reference evidence="7" key="1">
    <citation type="submission" date="2018-10" db="EMBL/GenBank/DDBJ databases">
        <title>Effector identification in a new, highly contiguous assembly of the strawberry crown rot pathogen Phytophthora cactorum.</title>
        <authorList>
            <person name="Armitage A.D."/>
            <person name="Nellist C.F."/>
            <person name="Bates H."/>
            <person name="Vickerstaff R.J."/>
            <person name="Harrison R.J."/>
        </authorList>
    </citation>
    <scope>NUCLEOTIDE SEQUENCE</scope>
    <source>
        <strain evidence="7">P415</strain>
    </source>
</reference>
<dbReference type="PRINTS" id="PR00633">
    <property type="entry name" value="RCCNDNSATION"/>
</dbReference>
<dbReference type="Gene3D" id="1.10.238.10">
    <property type="entry name" value="EF-hand"/>
    <property type="match status" value="2"/>
</dbReference>
<dbReference type="InterPro" id="IPR011992">
    <property type="entry name" value="EF-hand-dom_pair"/>
</dbReference>
<dbReference type="Pfam" id="PF13499">
    <property type="entry name" value="EF-hand_7"/>
    <property type="match status" value="2"/>
</dbReference>
<dbReference type="PANTHER" id="PTHR22872:SF9">
    <property type="entry name" value="X-LINKED RETINITIS PIGMENTOSA GTPASE REGULATOR"/>
    <property type="match status" value="1"/>
</dbReference>
<dbReference type="PROSITE" id="PS00626">
    <property type="entry name" value="RCC1_2"/>
    <property type="match status" value="1"/>
</dbReference>
<dbReference type="InterPro" id="IPR018247">
    <property type="entry name" value="EF_Hand_1_Ca_BS"/>
</dbReference>
<gene>
    <name evidence="7" type="ORF">PC118_g1091</name>
</gene>
<name>A0A8T1GVR1_9STRA</name>
<dbReference type="Proteomes" id="UP000697107">
    <property type="component" value="Unassembled WGS sequence"/>
</dbReference>
<feature type="repeat" description="RCC1" evidence="3">
    <location>
        <begin position="674"/>
        <end position="730"/>
    </location>
</feature>
<dbReference type="InterPro" id="IPR009091">
    <property type="entry name" value="RCC1/BLIP-II"/>
</dbReference>
<evidence type="ECO:0000313" key="7">
    <source>
        <dbReference type="EMBL" id="KAG2998772.1"/>
    </source>
</evidence>
<feature type="domain" description="EF-hand" evidence="6">
    <location>
        <begin position="85"/>
        <end position="120"/>
    </location>
</feature>
<feature type="domain" description="EF-hand" evidence="6">
    <location>
        <begin position="166"/>
        <end position="201"/>
    </location>
</feature>
<dbReference type="CDD" id="cd00051">
    <property type="entry name" value="EFh"/>
    <property type="match status" value="1"/>
</dbReference>
<evidence type="ECO:0000259" key="6">
    <source>
        <dbReference type="PROSITE" id="PS50222"/>
    </source>
</evidence>
<dbReference type="EMBL" id="RCML01000013">
    <property type="protein sequence ID" value="KAG2998772.1"/>
    <property type="molecule type" value="Genomic_DNA"/>
</dbReference>
<evidence type="ECO:0000256" key="1">
    <source>
        <dbReference type="ARBA" id="ARBA00022737"/>
    </source>
</evidence>
<evidence type="ECO:0000256" key="2">
    <source>
        <dbReference type="ARBA" id="ARBA00022837"/>
    </source>
</evidence>
<dbReference type="Gene3D" id="2.60.120.260">
    <property type="entry name" value="Galactose-binding domain-like"/>
    <property type="match status" value="1"/>
</dbReference>
<evidence type="ECO:0000256" key="5">
    <source>
        <dbReference type="SAM" id="MobiDB-lite"/>
    </source>
</evidence>
<feature type="region of interest" description="Disordered" evidence="5">
    <location>
        <begin position="1"/>
        <end position="77"/>
    </location>
</feature>
<protein>
    <recommendedName>
        <fullName evidence="6">EF-hand domain-containing protein</fullName>
    </recommendedName>
</protein>